<organism evidence="3 4">
    <name type="scientific">Acanthopleuribacter pedis</name>
    <dbReference type="NCBI Taxonomy" id="442870"/>
    <lineage>
        <taxon>Bacteria</taxon>
        <taxon>Pseudomonadati</taxon>
        <taxon>Acidobacteriota</taxon>
        <taxon>Holophagae</taxon>
        <taxon>Acanthopleuribacterales</taxon>
        <taxon>Acanthopleuribacteraceae</taxon>
        <taxon>Acanthopleuribacter</taxon>
    </lineage>
</organism>
<dbReference type="InterPro" id="IPR036890">
    <property type="entry name" value="HATPase_C_sf"/>
</dbReference>
<keyword evidence="3" id="KW-0067">ATP-binding</keyword>
<gene>
    <name evidence="3" type="ORF">J3U88_29305</name>
</gene>
<dbReference type="InterPro" id="IPR003594">
    <property type="entry name" value="HATPase_dom"/>
</dbReference>
<evidence type="ECO:0000313" key="4">
    <source>
        <dbReference type="Proteomes" id="UP000664417"/>
    </source>
</evidence>
<sequence length="152" mass="16846">MFQRTWPARIDSVRDIMETVEQLMGRYGLAERRVLHMGLVAEELAANIVNHAYGDMKAPPADPLIVLTITLERGVIRMVFQDFGGPFDPNAVPEPDLTASVEDRTVGGLGIYFMRNLVDKVQYLREDNANLWTFEVAAEASPDDPSGPSPAT</sequence>
<proteinExistence type="predicted"/>
<dbReference type="Proteomes" id="UP000664417">
    <property type="component" value="Unassembled WGS sequence"/>
</dbReference>
<accession>A0A8J7U6B2</accession>
<keyword evidence="4" id="KW-1185">Reference proteome</keyword>
<comment type="caution">
    <text evidence="3">The sequence shown here is derived from an EMBL/GenBank/DDBJ whole genome shotgun (WGS) entry which is preliminary data.</text>
</comment>
<evidence type="ECO:0000313" key="3">
    <source>
        <dbReference type="EMBL" id="MBO1322607.1"/>
    </source>
</evidence>
<dbReference type="PANTHER" id="PTHR35526:SF6">
    <property type="entry name" value="SLR1861 PROTEIN"/>
    <property type="match status" value="1"/>
</dbReference>
<dbReference type="Gene3D" id="3.30.565.10">
    <property type="entry name" value="Histidine kinase-like ATPase, C-terminal domain"/>
    <property type="match status" value="1"/>
</dbReference>
<dbReference type="InterPro" id="IPR050267">
    <property type="entry name" value="Anti-sigma-factor_SerPK"/>
</dbReference>
<dbReference type="GO" id="GO:0005524">
    <property type="term" value="F:ATP binding"/>
    <property type="evidence" value="ECO:0007669"/>
    <property type="project" value="UniProtKB-KW"/>
</dbReference>
<keyword evidence="3" id="KW-0547">Nucleotide-binding</keyword>
<dbReference type="GO" id="GO:0004674">
    <property type="term" value="F:protein serine/threonine kinase activity"/>
    <property type="evidence" value="ECO:0007669"/>
    <property type="project" value="UniProtKB-KW"/>
</dbReference>
<evidence type="ECO:0000256" key="1">
    <source>
        <dbReference type="ARBA" id="ARBA00022527"/>
    </source>
</evidence>
<dbReference type="RefSeq" id="WP_207862579.1">
    <property type="nucleotide sequence ID" value="NZ_JAFREP010000039.1"/>
</dbReference>
<feature type="domain" description="Histidine kinase/HSP90-like ATPase" evidence="2">
    <location>
        <begin position="7"/>
        <end position="129"/>
    </location>
</feature>
<dbReference type="PANTHER" id="PTHR35526">
    <property type="entry name" value="ANTI-SIGMA-F FACTOR RSBW-RELATED"/>
    <property type="match status" value="1"/>
</dbReference>
<name>A0A8J7U6B2_9BACT</name>
<dbReference type="EMBL" id="JAFREP010000039">
    <property type="protein sequence ID" value="MBO1322607.1"/>
    <property type="molecule type" value="Genomic_DNA"/>
</dbReference>
<keyword evidence="1" id="KW-0808">Transferase</keyword>
<keyword evidence="1" id="KW-0418">Kinase</keyword>
<reference evidence="3" key="1">
    <citation type="submission" date="2021-03" db="EMBL/GenBank/DDBJ databases">
        <authorList>
            <person name="Wang G."/>
        </authorList>
    </citation>
    <scope>NUCLEOTIDE SEQUENCE</scope>
    <source>
        <strain evidence="3">KCTC 12899</strain>
    </source>
</reference>
<dbReference type="Pfam" id="PF13581">
    <property type="entry name" value="HATPase_c_2"/>
    <property type="match status" value="1"/>
</dbReference>
<dbReference type="SUPFAM" id="SSF55874">
    <property type="entry name" value="ATPase domain of HSP90 chaperone/DNA topoisomerase II/histidine kinase"/>
    <property type="match status" value="1"/>
</dbReference>
<dbReference type="AlphaFoldDB" id="A0A8J7U6B2"/>
<dbReference type="CDD" id="cd16936">
    <property type="entry name" value="HATPase_RsbW-like"/>
    <property type="match status" value="1"/>
</dbReference>
<keyword evidence="1" id="KW-0723">Serine/threonine-protein kinase</keyword>
<protein>
    <submittedName>
        <fullName evidence="3">ATP-binding protein</fullName>
    </submittedName>
</protein>
<evidence type="ECO:0000259" key="2">
    <source>
        <dbReference type="Pfam" id="PF13581"/>
    </source>
</evidence>